<evidence type="ECO:0000256" key="1">
    <source>
        <dbReference type="ARBA" id="ARBA00001954"/>
    </source>
</evidence>
<keyword evidence="14" id="KW-1185">Reference proteome</keyword>
<dbReference type="EC" id="1.13.12.19" evidence="4"/>
<evidence type="ECO:0000256" key="8">
    <source>
        <dbReference type="ARBA" id="ARBA00031282"/>
    </source>
</evidence>
<evidence type="ECO:0000256" key="2">
    <source>
        <dbReference type="ARBA" id="ARBA00004767"/>
    </source>
</evidence>
<dbReference type="GO" id="GO:0046872">
    <property type="term" value="F:metal ion binding"/>
    <property type="evidence" value="ECO:0007669"/>
    <property type="project" value="UniProtKB-KW"/>
</dbReference>
<keyword evidence="6" id="KW-0266">Ethylene biosynthesis</keyword>
<dbReference type="InterPro" id="IPR027443">
    <property type="entry name" value="IPNS-like_sf"/>
</dbReference>
<organism evidence="13 14">
    <name type="scientific">Enhydrobacter aerosaccus</name>
    <dbReference type="NCBI Taxonomy" id="225324"/>
    <lineage>
        <taxon>Bacteria</taxon>
        <taxon>Pseudomonadati</taxon>
        <taxon>Pseudomonadota</taxon>
        <taxon>Alphaproteobacteria</taxon>
        <taxon>Hyphomicrobiales</taxon>
        <taxon>Enhydrobacter</taxon>
    </lineage>
</organism>
<dbReference type="EC" id="1.14.20.7" evidence="3"/>
<comment type="catalytic activity">
    <reaction evidence="10">
        <text>L-arginine + 2-oxoglutarate + O2 = guanidine + L-glutamate 5-semialdehyde + succinate + CO2</text>
        <dbReference type="Rhea" id="RHEA:31535"/>
        <dbReference type="ChEBI" id="CHEBI:15379"/>
        <dbReference type="ChEBI" id="CHEBI:16526"/>
        <dbReference type="ChEBI" id="CHEBI:16810"/>
        <dbReference type="ChEBI" id="CHEBI:30031"/>
        <dbReference type="ChEBI" id="CHEBI:30087"/>
        <dbReference type="ChEBI" id="CHEBI:32682"/>
        <dbReference type="ChEBI" id="CHEBI:58066"/>
        <dbReference type="EC" id="1.14.20.7"/>
    </reaction>
</comment>
<name>A0A1T4RIF0_9HYPH</name>
<dbReference type="Proteomes" id="UP000190092">
    <property type="component" value="Unassembled WGS sequence"/>
</dbReference>
<dbReference type="PRINTS" id="PR00682">
    <property type="entry name" value="IPNSYNTHASE"/>
</dbReference>
<feature type="domain" description="Fe2OG dioxygenase" evidence="12">
    <location>
        <begin position="194"/>
        <end position="296"/>
    </location>
</feature>
<protein>
    <recommendedName>
        <fullName evidence="5">2-oxoglutarate-dependent ethylene/succinate-forming enzyme</fullName>
        <ecNumber evidence="4">1.13.12.19</ecNumber>
        <ecNumber evidence="3">1.14.20.7</ecNumber>
    </recommendedName>
    <alternativeName>
        <fullName evidence="7">2-oxoglutarate dioxygenase (ethylene-forming)</fullName>
    </alternativeName>
    <alternativeName>
        <fullName evidence="8">2-oxoglutarate/L-arginine monooxygenase/decarboxylase (succinate-forming)</fullName>
    </alternativeName>
</protein>
<dbReference type="Gene3D" id="2.60.120.330">
    <property type="entry name" value="B-lactam Antibiotic, Isopenicillin N Synthase, Chain"/>
    <property type="match status" value="1"/>
</dbReference>
<dbReference type="EMBL" id="FUWJ01000005">
    <property type="protein sequence ID" value="SKA15699.1"/>
    <property type="molecule type" value="Genomic_DNA"/>
</dbReference>
<accession>A0A1T4RIF0</accession>
<dbReference type="SUPFAM" id="SSF51197">
    <property type="entry name" value="Clavaminate synthase-like"/>
    <property type="match status" value="1"/>
</dbReference>
<dbReference type="PANTHER" id="PTHR47990">
    <property type="entry name" value="2-OXOGLUTARATE (2OG) AND FE(II)-DEPENDENT OXYGENASE SUPERFAMILY PROTEIN-RELATED"/>
    <property type="match status" value="1"/>
</dbReference>
<evidence type="ECO:0000256" key="6">
    <source>
        <dbReference type="ARBA" id="ARBA00022666"/>
    </source>
</evidence>
<evidence type="ECO:0000256" key="10">
    <source>
        <dbReference type="ARBA" id="ARBA00049359"/>
    </source>
</evidence>
<evidence type="ECO:0000313" key="13">
    <source>
        <dbReference type="EMBL" id="SKA15699.1"/>
    </source>
</evidence>
<comment type="similarity">
    <text evidence="11">Belongs to the iron/ascorbate-dependent oxidoreductase family.</text>
</comment>
<dbReference type="InterPro" id="IPR050231">
    <property type="entry name" value="Iron_ascorbate_oxido_reductase"/>
</dbReference>
<dbReference type="STRING" id="225324.SAMN02745126_03829"/>
<dbReference type="AlphaFoldDB" id="A0A1T4RIF0"/>
<keyword evidence="11" id="KW-0560">Oxidoreductase</keyword>
<comment type="cofactor">
    <cofactor evidence="1">
        <name>Fe(2+)</name>
        <dbReference type="ChEBI" id="CHEBI:29033"/>
    </cofactor>
</comment>
<dbReference type="GO" id="GO:0009693">
    <property type="term" value="P:ethylene biosynthetic process"/>
    <property type="evidence" value="ECO:0007669"/>
    <property type="project" value="UniProtKB-KW"/>
</dbReference>
<reference evidence="14" key="1">
    <citation type="submission" date="2017-02" db="EMBL/GenBank/DDBJ databases">
        <authorList>
            <person name="Varghese N."/>
            <person name="Submissions S."/>
        </authorList>
    </citation>
    <scope>NUCLEOTIDE SEQUENCE [LARGE SCALE GENOMIC DNA]</scope>
    <source>
        <strain evidence="14">ATCC 27094</strain>
    </source>
</reference>
<evidence type="ECO:0000256" key="11">
    <source>
        <dbReference type="RuleBase" id="RU003682"/>
    </source>
</evidence>
<gene>
    <name evidence="13" type="ORF">SAMN02745126_03829</name>
</gene>
<dbReference type="Pfam" id="PF03171">
    <property type="entry name" value="2OG-FeII_Oxy"/>
    <property type="match status" value="1"/>
</dbReference>
<keyword evidence="11" id="KW-0479">Metal-binding</keyword>
<sequence>MQQEMTSSTLSVAGVTPTMIGGEIPLIDVSNFLADKSGAAELAAAQLRYAFEKVGFYYLAGHGISQSLIDRTYDEAARFHAQPMEEKLAVKVDEHTIGYMPIQDKAPPNALAQNKKPSQNEAYFLRRERTRDDPDVVSNRRFHALNKWPGNLPGFRENVLEYMRTLEALCQKLVKLYALALDLPETFFDSSFAKPHMILRMSRYPQIDAGDDTVASLVPHTDSGFMTLLPPNKVQGLSILLPDGRWMDAPYVEGAYVVNGGDILHRWSNERFLSTPHRVRNVSGTLRYAIPFFCDPDHDTMIECLPGCASADRPAKYPPIKFGDYALWFAAQRYNHMAKVAAPADADVTPGDRATARWKS</sequence>
<evidence type="ECO:0000313" key="14">
    <source>
        <dbReference type="Proteomes" id="UP000190092"/>
    </source>
</evidence>
<dbReference type="GO" id="GO:0102276">
    <property type="term" value="F:2-oxoglutarate oxygenase/decarboxylase (ethylene-forming) activity"/>
    <property type="evidence" value="ECO:0007669"/>
    <property type="project" value="UniProtKB-EC"/>
</dbReference>
<comment type="catalytic activity">
    <reaction evidence="9">
        <text>2-oxoglutarate + O2 + 2 H(+) = ethene + 3 CO2 + H2O</text>
        <dbReference type="Rhea" id="RHEA:31523"/>
        <dbReference type="ChEBI" id="CHEBI:15377"/>
        <dbReference type="ChEBI" id="CHEBI:15378"/>
        <dbReference type="ChEBI" id="CHEBI:15379"/>
        <dbReference type="ChEBI" id="CHEBI:16526"/>
        <dbReference type="ChEBI" id="CHEBI:16810"/>
        <dbReference type="ChEBI" id="CHEBI:18153"/>
        <dbReference type="EC" id="1.13.12.19"/>
    </reaction>
</comment>
<evidence type="ECO:0000256" key="3">
    <source>
        <dbReference type="ARBA" id="ARBA00012293"/>
    </source>
</evidence>
<evidence type="ECO:0000259" key="12">
    <source>
        <dbReference type="PROSITE" id="PS51471"/>
    </source>
</evidence>
<evidence type="ECO:0000256" key="7">
    <source>
        <dbReference type="ARBA" id="ARBA00031011"/>
    </source>
</evidence>
<evidence type="ECO:0000256" key="5">
    <source>
        <dbReference type="ARBA" id="ARBA00019045"/>
    </source>
</evidence>
<dbReference type="InterPro" id="IPR026992">
    <property type="entry name" value="DIOX_N"/>
</dbReference>
<dbReference type="Pfam" id="PF14226">
    <property type="entry name" value="DIOX_N"/>
    <property type="match status" value="1"/>
</dbReference>
<dbReference type="PROSITE" id="PS51471">
    <property type="entry name" value="FE2OG_OXY"/>
    <property type="match status" value="1"/>
</dbReference>
<evidence type="ECO:0000256" key="9">
    <source>
        <dbReference type="ARBA" id="ARBA00047725"/>
    </source>
</evidence>
<evidence type="ECO:0000256" key="4">
    <source>
        <dbReference type="ARBA" id="ARBA00012531"/>
    </source>
</evidence>
<proteinExistence type="inferred from homology"/>
<dbReference type="InterPro" id="IPR044861">
    <property type="entry name" value="IPNS-like_FE2OG_OXY"/>
</dbReference>
<keyword evidence="11" id="KW-0408">Iron</keyword>
<comment type="pathway">
    <text evidence="2">Alkene biosynthesis; ethylene biosynthesis via 2-oxoglutarate.</text>
</comment>
<dbReference type="InterPro" id="IPR005123">
    <property type="entry name" value="Oxoglu/Fe-dep_dioxygenase_dom"/>
</dbReference>